<evidence type="ECO:0000313" key="2">
    <source>
        <dbReference type="EMBL" id="KAF2667927.1"/>
    </source>
</evidence>
<feature type="compositionally biased region" description="Pro residues" evidence="1">
    <location>
        <begin position="34"/>
        <end position="46"/>
    </location>
</feature>
<proteinExistence type="predicted"/>
<feature type="compositionally biased region" description="Basic residues" evidence="1">
    <location>
        <begin position="59"/>
        <end position="68"/>
    </location>
</feature>
<feature type="region of interest" description="Disordered" evidence="1">
    <location>
        <begin position="1"/>
        <end position="113"/>
    </location>
</feature>
<feature type="compositionally biased region" description="Polar residues" evidence="1">
    <location>
        <begin position="18"/>
        <end position="29"/>
    </location>
</feature>
<feature type="compositionally biased region" description="Basic and acidic residues" evidence="1">
    <location>
        <begin position="84"/>
        <end position="94"/>
    </location>
</feature>
<accession>A0A6A6U901</accession>
<dbReference type="AlphaFoldDB" id="A0A6A6U901"/>
<dbReference type="EMBL" id="MU004237">
    <property type="protein sequence ID" value="KAF2667927.1"/>
    <property type="molecule type" value="Genomic_DNA"/>
</dbReference>
<gene>
    <name evidence="2" type="ORF">BT63DRAFT_457228</name>
</gene>
<protein>
    <submittedName>
        <fullName evidence="2">Uncharacterized protein</fullName>
    </submittedName>
</protein>
<dbReference type="Proteomes" id="UP000799302">
    <property type="component" value="Unassembled WGS sequence"/>
</dbReference>
<organism evidence="2 3">
    <name type="scientific">Microthyrium microscopicum</name>
    <dbReference type="NCBI Taxonomy" id="703497"/>
    <lineage>
        <taxon>Eukaryota</taxon>
        <taxon>Fungi</taxon>
        <taxon>Dikarya</taxon>
        <taxon>Ascomycota</taxon>
        <taxon>Pezizomycotina</taxon>
        <taxon>Dothideomycetes</taxon>
        <taxon>Dothideomycetes incertae sedis</taxon>
        <taxon>Microthyriales</taxon>
        <taxon>Microthyriaceae</taxon>
        <taxon>Microthyrium</taxon>
    </lineage>
</organism>
<evidence type="ECO:0000313" key="3">
    <source>
        <dbReference type="Proteomes" id="UP000799302"/>
    </source>
</evidence>
<feature type="compositionally biased region" description="Low complexity" evidence="1">
    <location>
        <begin position="1"/>
        <end position="17"/>
    </location>
</feature>
<reference evidence="2" key="1">
    <citation type="journal article" date="2020" name="Stud. Mycol.">
        <title>101 Dothideomycetes genomes: a test case for predicting lifestyles and emergence of pathogens.</title>
        <authorList>
            <person name="Haridas S."/>
            <person name="Albert R."/>
            <person name="Binder M."/>
            <person name="Bloem J."/>
            <person name="Labutti K."/>
            <person name="Salamov A."/>
            <person name="Andreopoulos B."/>
            <person name="Baker S."/>
            <person name="Barry K."/>
            <person name="Bills G."/>
            <person name="Bluhm B."/>
            <person name="Cannon C."/>
            <person name="Castanera R."/>
            <person name="Culley D."/>
            <person name="Daum C."/>
            <person name="Ezra D."/>
            <person name="Gonzalez J."/>
            <person name="Henrissat B."/>
            <person name="Kuo A."/>
            <person name="Liang C."/>
            <person name="Lipzen A."/>
            <person name="Lutzoni F."/>
            <person name="Magnuson J."/>
            <person name="Mondo S."/>
            <person name="Nolan M."/>
            <person name="Ohm R."/>
            <person name="Pangilinan J."/>
            <person name="Park H.-J."/>
            <person name="Ramirez L."/>
            <person name="Alfaro M."/>
            <person name="Sun H."/>
            <person name="Tritt A."/>
            <person name="Yoshinaga Y."/>
            <person name="Zwiers L.-H."/>
            <person name="Turgeon B."/>
            <person name="Goodwin S."/>
            <person name="Spatafora J."/>
            <person name="Crous P."/>
            <person name="Grigoriev I."/>
        </authorList>
    </citation>
    <scope>NUCLEOTIDE SEQUENCE</scope>
    <source>
        <strain evidence="2">CBS 115976</strain>
    </source>
</reference>
<keyword evidence="3" id="KW-1185">Reference proteome</keyword>
<sequence>MCTNTPPNNPITPEINIKFQNPQISNTQKAPMIGHPPAPRPNPTPKPNHSNPRLEPKAHLRPLIRPVHRFPTPIPQSHQQPSGRKKEAEKESRPAARLLQKRLKSFRCTSRWK</sequence>
<feature type="compositionally biased region" description="Basic residues" evidence="1">
    <location>
        <begin position="99"/>
        <end position="113"/>
    </location>
</feature>
<name>A0A6A6U901_9PEZI</name>
<evidence type="ECO:0000256" key="1">
    <source>
        <dbReference type="SAM" id="MobiDB-lite"/>
    </source>
</evidence>